<dbReference type="AlphaFoldDB" id="W9C229"/>
<reference evidence="1 2" key="1">
    <citation type="journal article" date="2014" name="Genome Announc.">
        <title>Draft genome sequence of Sclerotinia borealis, a psychrophilic plant pathogenic fungus.</title>
        <authorList>
            <person name="Mardanov A.V."/>
            <person name="Beletsky A.V."/>
            <person name="Kadnikov V.V."/>
            <person name="Ignatov A.N."/>
            <person name="Ravin N.V."/>
        </authorList>
    </citation>
    <scope>NUCLEOTIDE SEQUENCE [LARGE SCALE GENOMIC DNA]</scope>
    <source>
        <strain evidence="2">F-4157</strain>
    </source>
</reference>
<keyword evidence="2" id="KW-1185">Reference proteome</keyword>
<sequence>MTCIQLKASFLKYSNKCAETFRLKPKAPKPISISAPFNFQEGPSVNLPGYSEDEISLMKEKAIASTAVVSDNHYANLNRCYDSDISESHSKTGSHGCGIGIGRSVVYHARRASRGCIYGH</sequence>
<comment type="caution">
    <text evidence="1">The sequence shown here is derived from an EMBL/GenBank/DDBJ whole genome shotgun (WGS) entry which is preliminary data.</text>
</comment>
<name>W9C229_SCLBF</name>
<protein>
    <submittedName>
        <fullName evidence="1">Uncharacterized protein</fullName>
    </submittedName>
</protein>
<proteinExistence type="predicted"/>
<organism evidence="1 2">
    <name type="scientific">Sclerotinia borealis (strain F-4128)</name>
    <dbReference type="NCBI Taxonomy" id="1432307"/>
    <lineage>
        <taxon>Eukaryota</taxon>
        <taxon>Fungi</taxon>
        <taxon>Dikarya</taxon>
        <taxon>Ascomycota</taxon>
        <taxon>Pezizomycotina</taxon>
        <taxon>Leotiomycetes</taxon>
        <taxon>Helotiales</taxon>
        <taxon>Sclerotiniaceae</taxon>
        <taxon>Sclerotinia</taxon>
    </lineage>
</organism>
<dbReference type="HOGENOM" id="CLU_2038303_0_0_1"/>
<evidence type="ECO:0000313" key="1">
    <source>
        <dbReference type="EMBL" id="ESZ89946.1"/>
    </source>
</evidence>
<gene>
    <name evidence="1" type="ORF">SBOR_9673</name>
</gene>
<dbReference type="OrthoDB" id="5226159at2759"/>
<dbReference type="EMBL" id="AYSA01000729">
    <property type="protein sequence ID" value="ESZ89946.1"/>
    <property type="molecule type" value="Genomic_DNA"/>
</dbReference>
<accession>W9C229</accession>
<dbReference type="Proteomes" id="UP000019487">
    <property type="component" value="Unassembled WGS sequence"/>
</dbReference>
<evidence type="ECO:0000313" key="2">
    <source>
        <dbReference type="Proteomes" id="UP000019487"/>
    </source>
</evidence>